<dbReference type="GO" id="GO:0005789">
    <property type="term" value="C:endoplasmic reticulum membrane"/>
    <property type="evidence" value="ECO:0007669"/>
    <property type="project" value="UniProtKB-SubCell"/>
</dbReference>
<evidence type="ECO:0000256" key="6">
    <source>
        <dbReference type="ARBA" id="ARBA00022824"/>
    </source>
</evidence>
<evidence type="ECO:0000256" key="4">
    <source>
        <dbReference type="ARBA" id="ARBA00022692"/>
    </source>
</evidence>
<dbReference type="InterPro" id="IPR012932">
    <property type="entry name" value="VKOR"/>
</dbReference>
<comment type="subcellular location">
    <subcellularLocation>
        <location evidence="1">Endoplasmic reticulum membrane</location>
        <topology evidence="1">Multi-pass membrane protein</topology>
    </subcellularLocation>
</comment>
<feature type="domain" description="Vitamin K epoxide reductase" evidence="14">
    <location>
        <begin position="70"/>
        <end position="217"/>
    </location>
</feature>
<gene>
    <name evidence="15" type="ORF">PCAL00307_LOCUS18785</name>
    <name evidence="16" type="ORF">PECAL_2P05560</name>
</gene>
<sequence>MVCKVCFRAWRKCCNSRDADKAKNKKYRPPRHVAPEESSTPQVYTSQKPLFESFRSFSEIEDQEIMARRPKLPTKRVCGLGIAGALVALYAMHVERAMADPFYEPMCVTRWGSCAAVFSSVYAHPLSNWGLVSKGSDLDFSLAFLGILNYGVFALFPVWPLQRAAAAKVLLAISVASCLFSIYLLYVLKVLLDDFCVVCTTFHVINFSTLVFGAVPAYRATTAPKPKGE</sequence>
<evidence type="ECO:0000256" key="8">
    <source>
        <dbReference type="ARBA" id="ARBA00023002"/>
    </source>
</evidence>
<feature type="transmembrane region" description="Helical" evidence="13">
    <location>
        <begin position="165"/>
        <end position="188"/>
    </location>
</feature>
<evidence type="ECO:0000313" key="16">
    <source>
        <dbReference type="EMBL" id="CAH0367531.1"/>
    </source>
</evidence>
<feature type="transmembrane region" description="Helical" evidence="13">
    <location>
        <begin position="108"/>
        <end position="126"/>
    </location>
</feature>
<feature type="transmembrane region" description="Helical" evidence="13">
    <location>
        <begin position="77"/>
        <end position="93"/>
    </location>
</feature>
<dbReference type="GO" id="GO:0047057">
    <property type="term" value="F:vitamin-K-epoxide reductase (warfarin-sensitive) activity"/>
    <property type="evidence" value="ECO:0007669"/>
    <property type="project" value="UniProtKB-EC"/>
</dbReference>
<dbReference type="Gene3D" id="1.20.1440.130">
    <property type="entry name" value="VKOR domain"/>
    <property type="match status" value="1"/>
</dbReference>
<dbReference type="EMBL" id="CAKKNE010000002">
    <property type="protein sequence ID" value="CAH0367531.1"/>
    <property type="molecule type" value="Genomic_DNA"/>
</dbReference>
<proteinExistence type="inferred from homology"/>
<keyword evidence="11" id="KW-0676">Redox-active center</keyword>
<dbReference type="EC" id="1.17.4.4" evidence="3"/>
<reference evidence="15" key="1">
    <citation type="submission" date="2021-01" db="EMBL/GenBank/DDBJ databases">
        <authorList>
            <person name="Corre E."/>
            <person name="Pelletier E."/>
            <person name="Niang G."/>
            <person name="Scheremetjew M."/>
            <person name="Finn R."/>
            <person name="Kale V."/>
            <person name="Holt S."/>
            <person name="Cochrane G."/>
            <person name="Meng A."/>
            <person name="Brown T."/>
            <person name="Cohen L."/>
        </authorList>
    </citation>
    <scope>NUCLEOTIDE SEQUENCE</scope>
    <source>
        <strain evidence="15">CCMP1756</strain>
    </source>
</reference>
<keyword evidence="4 13" id="KW-0812">Transmembrane</keyword>
<keyword evidence="9 13" id="KW-0472">Membrane</keyword>
<evidence type="ECO:0000256" key="2">
    <source>
        <dbReference type="ARBA" id="ARBA00006214"/>
    </source>
</evidence>
<evidence type="ECO:0000313" key="15">
    <source>
        <dbReference type="EMBL" id="CAE0703338.1"/>
    </source>
</evidence>
<protein>
    <recommendedName>
        <fullName evidence="3">vitamin-K-epoxide reductase (warfarin-sensitive)</fullName>
        <ecNumber evidence="3">1.17.4.4</ecNumber>
    </recommendedName>
</protein>
<evidence type="ECO:0000256" key="3">
    <source>
        <dbReference type="ARBA" id="ARBA00012278"/>
    </source>
</evidence>
<evidence type="ECO:0000313" key="17">
    <source>
        <dbReference type="Proteomes" id="UP000789595"/>
    </source>
</evidence>
<organism evidence="15">
    <name type="scientific">Pelagomonas calceolata</name>
    <dbReference type="NCBI Taxonomy" id="35677"/>
    <lineage>
        <taxon>Eukaryota</taxon>
        <taxon>Sar</taxon>
        <taxon>Stramenopiles</taxon>
        <taxon>Ochrophyta</taxon>
        <taxon>Pelagophyceae</taxon>
        <taxon>Pelagomonadales</taxon>
        <taxon>Pelagomonadaceae</taxon>
        <taxon>Pelagomonas</taxon>
    </lineage>
</organism>
<name>A0A7S4A4G7_9STRA</name>
<evidence type="ECO:0000256" key="1">
    <source>
        <dbReference type="ARBA" id="ARBA00004477"/>
    </source>
</evidence>
<dbReference type="Proteomes" id="UP000789595">
    <property type="component" value="Unassembled WGS sequence"/>
</dbReference>
<keyword evidence="7 13" id="KW-1133">Transmembrane helix</keyword>
<keyword evidence="5" id="KW-0874">Quinone</keyword>
<reference evidence="16" key="2">
    <citation type="submission" date="2021-11" db="EMBL/GenBank/DDBJ databases">
        <authorList>
            <consortium name="Genoscope - CEA"/>
            <person name="William W."/>
        </authorList>
    </citation>
    <scope>NUCLEOTIDE SEQUENCE</scope>
</reference>
<feature type="region of interest" description="Disordered" evidence="12">
    <location>
        <begin position="21"/>
        <end position="41"/>
    </location>
</feature>
<dbReference type="SMART" id="SM00756">
    <property type="entry name" value="VKc"/>
    <property type="match status" value="1"/>
</dbReference>
<keyword evidence="8" id="KW-0560">Oxidoreductase</keyword>
<evidence type="ECO:0000256" key="13">
    <source>
        <dbReference type="SAM" id="Phobius"/>
    </source>
</evidence>
<dbReference type="InterPro" id="IPR042406">
    <property type="entry name" value="VKORC1/VKORC1L1"/>
</dbReference>
<evidence type="ECO:0000259" key="14">
    <source>
        <dbReference type="SMART" id="SM00756"/>
    </source>
</evidence>
<evidence type="ECO:0000256" key="5">
    <source>
        <dbReference type="ARBA" id="ARBA00022719"/>
    </source>
</evidence>
<dbReference type="PANTHER" id="PTHR14519:SF5">
    <property type="entry name" value="VITAMIN K EPOXIDE REDUCTASE COMPLEX SUBUNIT 1-LIKE PROTEIN 1"/>
    <property type="match status" value="1"/>
</dbReference>
<feature type="transmembrane region" description="Helical" evidence="13">
    <location>
        <begin position="195"/>
        <end position="218"/>
    </location>
</feature>
<dbReference type="EMBL" id="HBIW01021775">
    <property type="protein sequence ID" value="CAE0703338.1"/>
    <property type="molecule type" value="Transcribed_RNA"/>
</dbReference>
<dbReference type="PANTHER" id="PTHR14519">
    <property type="entry name" value="VITAMIN K EPOXIDE REDUCTASE COMPLEX, SUBUNIT 1"/>
    <property type="match status" value="1"/>
</dbReference>
<dbReference type="AlphaFoldDB" id="A0A7S4A4G7"/>
<dbReference type="GO" id="GO:0042373">
    <property type="term" value="P:vitamin K metabolic process"/>
    <property type="evidence" value="ECO:0007669"/>
    <property type="project" value="InterPro"/>
</dbReference>
<evidence type="ECO:0000256" key="10">
    <source>
        <dbReference type="ARBA" id="ARBA00023157"/>
    </source>
</evidence>
<evidence type="ECO:0000256" key="11">
    <source>
        <dbReference type="ARBA" id="ARBA00023284"/>
    </source>
</evidence>
<dbReference type="OrthoDB" id="17010at2759"/>
<dbReference type="GO" id="GO:0048038">
    <property type="term" value="F:quinone binding"/>
    <property type="evidence" value="ECO:0007669"/>
    <property type="project" value="UniProtKB-KW"/>
</dbReference>
<evidence type="ECO:0000256" key="9">
    <source>
        <dbReference type="ARBA" id="ARBA00023136"/>
    </source>
</evidence>
<dbReference type="InterPro" id="IPR038354">
    <property type="entry name" value="VKOR_sf"/>
</dbReference>
<accession>A0A7S4A4G7</accession>
<keyword evidence="17" id="KW-1185">Reference proteome</keyword>
<feature type="transmembrane region" description="Helical" evidence="13">
    <location>
        <begin position="138"/>
        <end position="159"/>
    </location>
</feature>
<evidence type="ECO:0000256" key="7">
    <source>
        <dbReference type="ARBA" id="ARBA00022989"/>
    </source>
</evidence>
<keyword evidence="6" id="KW-0256">Endoplasmic reticulum</keyword>
<dbReference type="Pfam" id="PF07884">
    <property type="entry name" value="VKOR"/>
    <property type="match status" value="1"/>
</dbReference>
<keyword evidence="10" id="KW-1015">Disulfide bond</keyword>
<comment type="similarity">
    <text evidence="2">Belongs to the VKOR family.</text>
</comment>
<evidence type="ECO:0000256" key="12">
    <source>
        <dbReference type="SAM" id="MobiDB-lite"/>
    </source>
</evidence>